<proteinExistence type="predicted"/>
<protein>
    <submittedName>
        <fullName evidence="1">Uncharacterized protein</fullName>
    </submittedName>
</protein>
<comment type="caution">
    <text evidence="1">The sequence shown here is derived from an EMBL/GenBank/DDBJ whole genome shotgun (WGS) entry which is preliminary data.</text>
</comment>
<sequence length="139" mass="16749">MFDIAYTSATDEEFKKYHKGTRGVYPREFFNRLVKRSYDKLLKFVFNHQNPRLAFQVLGVFILNHGAKMSDDIRLLILTHSDWEAEQDQLMNKQDRAERKKWLLDFRERIENYVEGIPENIPHEMLRNTGEVERQPINY</sequence>
<dbReference type="AlphaFoldDB" id="A0A0F9RER8"/>
<evidence type="ECO:0000313" key="1">
    <source>
        <dbReference type="EMBL" id="KKN54985.1"/>
    </source>
</evidence>
<name>A0A0F9RER8_9ZZZZ</name>
<dbReference type="EMBL" id="LAZR01000903">
    <property type="protein sequence ID" value="KKN54985.1"/>
    <property type="molecule type" value="Genomic_DNA"/>
</dbReference>
<reference evidence="1" key="1">
    <citation type="journal article" date="2015" name="Nature">
        <title>Complex archaea that bridge the gap between prokaryotes and eukaryotes.</title>
        <authorList>
            <person name="Spang A."/>
            <person name="Saw J.H."/>
            <person name="Jorgensen S.L."/>
            <person name="Zaremba-Niedzwiedzka K."/>
            <person name="Martijn J."/>
            <person name="Lind A.E."/>
            <person name="van Eijk R."/>
            <person name="Schleper C."/>
            <person name="Guy L."/>
            <person name="Ettema T.J."/>
        </authorList>
    </citation>
    <scope>NUCLEOTIDE SEQUENCE</scope>
</reference>
<organism evidence="1">
    <name type="scientific">marine sediment metagenome</name>
    <dbReference type="NCBI Taxonomy" id="412755"/>
    <lineage>
        <taxon>unclassified sequences</taxon>
        <taxon>metagenomes</taxon>
        <taxon>ecological metagenomes</taxon>
    </lineage>
</organism>
<gene>
    <name evidence="1" type="ORF">LCGC14_0586660</name>
</gene>
<accession>A0A0F9RER8</accession>